<organism evidence="1 2">
    <name type="scientific">Sphaerisporangium rhizosphaerae</name>
    <dbReference type="NCBI Taxonomy" id="2269375"/>
    <lineage>
        <taxon>Bacteria</taxon>
        <taxon>Bacillati</taxon>
        <taxon>Actinomycetota</taxon>
        <taxon>Actinomycetes</taxon>
        <taxon>Streptosporangiales</taxon>
        <taxon>Streptosporangiaceae</taxon>
        <taxon>Sphaerisporangium</taxon>
    </lineage>
</organism>
<protein>
    <submittedName>
        <fullName evidence="1">Uncharacterized protein</fullName>
    </submittedName>
</protein>
<dbReference type="Proteomes" id="UP001596496">
    <property type="component" value="Unassembled WGS sequence"/>
</dbReference>
<reference evidence="2" key="1">
    <citation type="journal article" date="2019" name="Int. J. Syst. Evol. Microbiol.">
        <title>The Global Catalogue of Microorganisms (GCM) 10K type strain sequencing project: providing services to taxonomists for standard genome sequencing and annotation.</title>
        <authorList>
            <consortium name="The Broad Institute Genomics Platform"/>
            <consortium name="The Broad Institute Genome Sequencing Center for Infectious Disease"/>
            <person name="Wu L."/>
            <person name="Ma J."/>
        </authorList>
    </citation>
    <scope>NUCLEOTIDE SEQUENCE [LARGE SCALE GENOMIC DNA]</scope>
    <source>
        <strain evidence="2">CECT 7649</strain>
    </source>
</reference>
<dbReference type="EMBL" id="JBHTCG010000006">
    <property type="protein sequence ID" value="MFC7382769.1"/>
    <property type="molecule type" value="Genomic_DNA"/>
</dbReference>
<evidence type="ECO:0000313" key="1">
    <source>
        <dbReference type="EMBL" id="MFC7382769.1"/>
    </source>
</evidence>
<accession>A0ABW2P209</accession>
<comment type="caution">
    <text evidence="1">The sequence shown here is derived from an EMBL/GenBank/DDBJ whole genome shotgun (WGS) entry which is preliminary data.</text>
</comment>
<name>A0ABW2P209_9ACTN</name>
<gene>
    <name evidence="1" type="ORF">ACFQSB_11180</name>
</gene>
<evidence type="ECO:0000313" key="2">
    <source>
        <dbReference type="Proteomes" id="UP001596496"/>
    </source>
</evidence>
<keyword evidence="2" id="KW-1185">Reference proteome</keyword>
<dbReference type="RefSeq" id="WP_354843705.1">
    <property type="nucleotide sequence ID" value="NZ_JBHTCG010000006.1"/>
</dbReference>
<proteinExistence type="predicted"/>
<sequence length="57" mass="5563">MADARGTRGHTPALSLLALIGALAGVVFAAKAGPVEAVELRLDISHSTGASGPVTAP</sequence>